<dbReference type="EMBL" id="OW152814">
    <property type="protein sequence ID" value="CAH2050133.1"/>
    <property type="molecule type" value="Genomic_DNA"/>
</dbReference>
<dbReference type="Proteomes" id="UP000837857">
    <property type="component" value="Chromosome 2"/>
</dbReference>
<name>A0ABN8I7L9_9NEOP</name>
<evidence type="ECO:0000313" key="3">
    <source>
        <dbReference type="Proteomes" id="UP000837857"/>
    </source>
</evidence>
<evidence type="ECO:0000256" key="1">
    <source>
        <dbReference type="SAM" id="MobiDB-lite"/>
    </source>
</evidence>
<feature type="region of interest" description="Disordered" evidence="1">
    <location>
        <begin position="105"/>
        <end position="138"/>
    </location>
</feature>
<feature type="non-terminal residue" evidence="2">
    <location>
        <position position="1"/>
    </location>
</feature>
<evidence type="ECO:0000313" key="2">
    <source>
        <dbReference type="EMBL" id="CAH2050133.1"/>
    </source>
</evidence>
<keyword evidence="3" id="KW-1185">Reference proteome</keyword>
<gene>
    <name evidence="2" type="ORF">IPOD504_LOCUS7254</name>
</gene>
<protein>
    <submittedName>
        <fullName evidence="2">Uncharacterized protein</fullName>
    </submittedName>
</protein>
<accession>A0ABN8I7L9</accession>
<proteinExistence type="predicted"/>
<reference evidence="2" key="1">
    <citation type="submission" date="2022-03" db="EMBL/GenBank/DDBJ databases">
        <authorList>
            <person name="Martin H S."/>
        </authorList>
    </citation>
    <scope>NUCLEOTIDE SEQUENCE</scope>
</reference>
<organism evidence="2 3">
    <name type="scientific">Iphiclides podalirius</name>
    <name type="common">scarce swallowtail</name>
    <dbReference type="NCBI Taxonomy" id="110791"/>
    <lineage>
        <taxon>Eukaryota</taxon>
        <taxon>Metazoa</taxon>
        <taxon>Ecdysozoa</taxon>
        <taxon>Arthropoda</taxon>
        <taxon>Hexapoda</taxon>
        <taxon>Insecta</taxon>
        <taxon>Pterygota</taxon>
        <taxon>Neoptera</taxon>
        <taxon>Endopterygota</taxon>
        <taxon>Lepidoptera</taxon>
        <taxon>Glossata</taxon>
        <taxon>Ditrysia</taxon>
        <taxon>Papilionoidea</taxon>
        <taxon>Papilionidae</taxon>
        <taxon>Papilioninae</taxon>
        <taxon>Iphiclides</taxon>
    </lineage>
</organism>
<sequence length="138" mass="15402">MKTNATSVRGGVRRRKVGVVASTFELHTALHWCGTVARNEARAERRHCKRHINVYDVPSYTTFTARADAVYVTASRSRLTTVRGASERRPRAAACTSPRPAYYRRALPAPARAGPNALPRARRTSGESRTRIKLSLRK</sequence>
<feature type="compositionally biased region" description="Low complexity" evidence="1">
    <location>
        <begin position="105"/>
        <end position="119"/>
    </location>
</feature>